<organism evidence="1 2">
    <name type="scientific">Polymorphospora lycopeni</name>
    <dbReference type="NCBI Taxonomy" id="3140240"/>
    <lineage>
        <taxon>Bacteria</taxon>
        <taxon>Bacillati</taxon>
        <taxon>Actinomycetota</taxon>
        <taxon>Actinomycetes</taxon>
        <taxon>Micromonosporales</taxon>
        <taxon>Micromonosporaceae</taxon>
        <taxon>Polymorphospora</taxon>
    </lineage>
</organism>
<evidence type="ECO:0000313" key="1">
    <source>
        <dbReference type="EMBL" id="MFB6392682.1"/>
    </source>
</evidence>
<dbReference type="RefSeq" id="WP_375733398.1">
    <property type="nucleotide sequence ID" value="NZ_JBCGDC010000011.1"/>
</dbReference>
<reference evidence="1 2" key="1">
    <citation type="submission" date="2024-04" db="EMBL/GenBank/DDBJ databases">
        <title>Polymorphospora sp. isolated from Baiyangdian Lake in Xiong'an New Area.</title>
        <authorList>
            <person name="Zhang X."/>
            <person name="Liu J."/>
        </authorList>
    </citation>
    <scope>NUCLEOTIDE SEQUENCE [LARGE SCALE GENOMIC DNA]</scope>
    <source>
        <strain evidence="1 2">2-325</strain>
    </source>
</reference>
<gene>
    <name evidence="1" type="ORF">AAFH96_06120</name>
</gene>
<keyword evidence="2" id="KW-1185">Reference proteome</keyword>
<evidence type="ECO:0000313" key="2">
    <source>
        <dbReference type="Proteomes" id="UP001582793"/>
    </source>
</evidence>
<name>A0ABV5CL01_9ACTN</name>
<accession>A0ABV5CL01</accession>
<proteinExistence type="predicted"/>
<dbReference type="EMBL" id="JBCGDC010000011">
    <property type="protein sequence ID" value="MFB6392682.1"/>
    <property type="molecule type" value="Genomic_DNA"/>
</dbReference>
<comment type="caution">
    <text evidence="1">The sequence shown here is derived from an EMBL/GenBank/DDBJ whole genome shotgun (WGS) entry which is preliminary data.</text>
</comment>
<sequence length="96" mass="10928">MDRTEPVTGPEHAAEALRLGKLANARYWDRTDRWADNPNAIPGGSRYEPTEDERYRMLVTAHLHASLARTAALLNAAEVRPGSTWIRQAWNKVFDR</sequence>
<protein>
    <submittedName>
        <fullName evidence="1">Uncharacterized protein</fullName>
    </submittedName>
</protein>
<dbReference type="Proteomes" id="UP001582793">
    <property type="component" value="Unassembled WGS sequence"/>
</dbReference>